<proteinExistence type="predicted"/>
<evidence type="ECO:0000313" key="3">
    <source>
        <dbReference type="Proteomes" id="UP000614410"/>
    </source>
</evidence>
<dbReference type="Gene3D" id="1.10.1220.10">
    <property type="entry name" value="Met repressor-like"/>
    <property type="match status" value="1"/>
</dbReference>
<dbReference type="InterPro" id="IPR013321">
    <property type="entry name" value="Arc_rbn_hlx_hlx"/>
</dbReference>
<sequence length="78" mass="8587">MAKVMVSLPDDLLHAVDVEARRRGTTRSGLLRELAEETLLRRSLRRQTRMRAIDGLEGQVSGHGGGVAELVKATRPQP</sequence>
<evidence type="ECO:0000313" key="2">
    <source>
        <dbReference type="EMBL" id="MBJ7608570.1"/>
    </source>
</evidence>
<dbReference type="AlphaFoldDB" id="A0A934NFG5"/>
<dbReference type="InterPro" id="IPR010985">
    <property type="entry name" value="Ribbon_hlx_hlx"/>
</dbReference>
<comment type="caution">
    <text evidence="2">The sequence shown here is derived from an EMBL/GenBank/DDBJ whole genome shotgun (WGS) entry which is preliminary data.</text>
</comment>
<evidence type="ECO:0000259" key="1">
    <source>
        <dbReference type="Pfam" id="PF01402"/>
    </source>
</evidence>
<dbReference type="Pfam" id="PF01402">
    <property type="entry name" value="RHH_1"/>
    <property type="match status" value="1"/>
</dbReference>
<dbReference type="SUPFAM" id="SSF47598">
    <property type="entry name" value="Ribbon-helix-helix"/>
    <property type="match status" value="1"/>
</dbReference>
<dbReference type="GO" id="GO:0006355">
    <property type="term" value="P:regulation of DNA-templated transcription"/>
    <property type="evidence" value="ECO:0007669"/>
    <property type="project" value="InterPro"/>
</dbReference>
<dbReference type="EMBL" id="JAEKNN010000019">
    <property type="protein sequence ID" value="MBJ7608570.1"/>
    <property type="molecule type" value="Genomic_DNA"/>
</dbReference>
<dbReference type="InterPro" id="IPR002145">
    <property type="entry name" value="CopG"/>
</dbReference>
<accession>A0A934NFG5</accession>
<dbReference type="CDD" id="cd21631">
    <property type="entry name" value="RHH_CopG_NikR-like"/>
    <property type="match status" value="1"/>
</dbReference>
<gene>
    <name evidence="2" type="ORF">JF887_03940</name>
</gene>
<protein>
    <submittedName>
        <fullName evidence="2">Ribbon-helix-helix protein, CopG family</fullName>
    </submittedName>
</protein>
<dbReference type="Proteomes" id="UP000614410">
    <property type="component" value="Unassembled WGS sequence"/>
</dbReference>
<organism evidence="2 3">
    <name type="scientific">Candidatus Amunia macphersoniae</name>
    <dbReference type="NCBI Taxonomy" id="3127014"/>
    <lineage>
        <taxon>Bacteria</taxon>
        <taxon>Bacillati</taxon>
        <taxon>Candidatus Dormiibacterota</taxon>
        <taxon>Candidatus Dormibacteria</taxon>
        <taxon>Candidatus Aeolococcales</taxon>
        <taxon>Candidatus Aeolococcaceae</taxon>
        <taxon>Candidatus Amunia</taxon>
    </lineage>
</organism>
<feature type="domain" description="Ribbon-helix-helix protein CopG" evidence="1">
    <location>
        <begin position="4"/>
        <end position="41"/>
    </location>
</feature>
<reference evidence="2 3" key="1">
    <citation type="submission" date="2020-10" db="EMBL/GenBank/DDBJ databases">
        <title>Ca. Dormibacterota MAGs.</title>
        <authorList>
            <person name="Montgomery K."/>
        </authorList>
    </citation>
    <scope>NUCLEOTIDE SEQUENCE [LARGE SCALE GENOMIC DNA]</scope>
    <source>
        <strain evidence="2">Mitchell_Peninsula_5</strain>
    </source>
</reference>
<name>A0A934NFG5_9BACT</name>